<feature type="compositionally biased region" description="Acidic residues" evidence="7">
    <location>
        <begin position="198"/>
        <end position="219"/>
    </location>
</feature>
<dbReference type="Gene3D" id="2.40.50.140">
    <property type="entry name" value="Nucleic acid-binding proteins"/>
    <property type="match status" value="1"/>
</dbReference>
<dbReference type="GO" id="GO:0006384">
    <property type="term" value="P:transcription initiation at RNA polymerase III promoter"/>
    <property type="evidence" value="ECO:0007669"/>
    <property type="project" value="TreeGrafter"/>
</dbReference>
<evidence type="ECO:0000256" key="2">
    <source>
        <dbReference type="ARBA" id="ARBA00009307"/>
    </source>
</evidence>
<dbReference type="PANTHER" id="PTHR12709">
    <property type="entry name" value="DNA-DIRECTED RNA POLYMERASE II, III"/>
    <property type="match status" value="1"/>
</dbReference>
<evidence type="ECO:0000259" key="9">
    <source>
        <dbReference type="Pfam" id="PF08292"/>
    </source>
</evidence>
<keyword evidence="3 6" id="KW-0240">DNA-directed RNA polymerase</keyword>
<keyword evidence="4 6" id="KW-0804">Transcription</keyword>
<dbReference type="InterPro" id="IPR005576">
    <property type="entry name" value="Rpb7-like_N"/>
</dbReference>
<comment type="similarity">
    <text evidence="2">Belongs to the eukaryotic RPB7/RPC8 RNA polymerase subunit family.</text>
</comment>
<dbReference type="Pfam" id="PF08292">
    <property type="entry name" value="RNA_pol_Rbc25"/>
    <property type="match status" value="1"/>
</dbReference>
<evidence type="ECO:0000256" key="4">
    <source>
        <dbReference type="ARBA" id="ARBA00023163"/>
    </source>
</evidence>
<feature type="region of interest" description="Disordered" evidence="7">
    <location>
        <begin position="198"/>
        <end position="227"/>
    </location>
</feature>
<dbReference type="SUPFAM" id="SSF50249">
    <property type="entry name" value="Nucleic acid-binding proteins"/>
    <property type="match status" value="1"/>
</dbReference>
<dbReference type="CDD" id="cd04330">
    <property type="entry name" value="RNAP_III_Rpc25_N"/>
    <property type="match status" value="1"/>
</dbReference>
<feature type="domain" description="RNA polymerase III subunit Rpc25" evidence="9">
    <location>
        <begin position="83"/>
        <end position="196"/>
    </location>
</feature>
<evidence type="ECO:0000256" key="3">
    <source>
        <dbReference type="ARBA" id="ARBA00022478"/>
    </source>
</evidence>
<dbReference type="Gene3D" id="3.30.1490.120">
    <property type="entry name" value="RNA polymerase Rpb7-like, N-terminal domain"/>
    <property type="match status" value="1"/>
</dbReference>
<dbReference type="EMBL" id="ML991883">
    <property type="protein sequence ID" value="KAF2228930.1"/>
    <property type="molecule type" value="Genomic_DNA"/>
</dbReference>
<evidence type="ECO:0000256" key="7">
    <source>
        <dbReference type="SAM" id="MobiDB-lite"/>
    </source>
</evidence>
<evidence type="ECO:0000256" key="5">
    <source>
        <dbReference type="ARBA" id="ARBA00023242"/>
    </source>
</evidence>
<dbReference type="SUPFAM" id="SSF88798">
    <property type="entry name" value="N-terminal, heterodimerisation domain of RBP7 (RpoE)"/>
    <property type="match status" value="1"/>
</dbReference>
<evidence type="ECO:0000256" key="6">
    <source>
        <dbReference type="RuleBase" id="RU369086"/>
    </source>
</evidence>
<dbReference type="GO" id="GO:0005666">
    <property type="term" value="C:RNA polymerase III complex"/>
    <property type="evidence" value="ECO:0007669"/>
    <property type="project" value="TreeGrafter"/>
</dbReference>
<comment type="function">
    <text evidence="6">DNA-dependent RNA polymerase which catalyzes the transcription of DNA into RNA using the four ribonucleoside triphosphates as substrates.</text>
</comment>
<dbReference type="GO" id="GO:0055029">
    <property type="term" value="C:nuclear DNA-directed RNA polymerase complex"/>
    <property type="evidence" value="ECO:0007669"/>
    <property type="project" value="UniProtKB-ARBA"/>
</dbReference>
<keyword evidence="5 6" id="KW-0539">Nucleus</keyword>
<name>A0A6A6GTV2_VIRVR</name>
<reference evidence="10" key="1">
    <citation type="journal article" date="2020" name="Stud. Mycol.">
        <title>101 Dothideomycetes genomes: a test case for predicting lifestyles and emergence of pathogens.</title>
        <authorList>
            <person name="Haridas S."/>
            <person name="Albert R."/>
            <person name="Binder M."/>
            <person name="Bloem J."/>
            <person name="Labutti K."/>
            <person name="Salamov A."/>
            <person name="Andreopoulos B."/>
            <person name="Baker S."/>
            <person name="Barry K."/>
            <person name="Bills G."/>
            <person name="Bluhm B."/>
            <person name="Cannon C."/>
            <person name="Castanera R."/>
            <person name="Culley D."/>
            <person name="Daum C."/>
            <person name="Ezra D."/>
            <person name="Gonzalez J."/>
            <person name="Henrissat B."/>
            <person name="Kuo A."/>
            <person name="Liang C."/>
            <person name="Lipzen A."/>
            <person name="Lutzoni F."/>
            <person name="Magnuson J."/>
            <person name="Mondo S."/>
            <person name="Nolan M."/>
            <person name="Ohm R."/>
            <person name="Pangilinan J."/>
            <person name="Park H.-J."/>
            <person name="Ramirez L."/>
            <person name="Alfaro M."/>
            <person name="Sun H."/>
            <person name="Tritt A."/>
            <person name="Yoshinaga Y."/>
            <person name="Zwiers L.-H."/>
            <person name="Turgeon B."/>
            <person name="Goodwin S."/>
            <person name="Spatafora J."/>
            <person name="Crous P."/>
            <person name="Grigoriev I."/>
        </authorList>
    </citation>
    <scope>NUCLEOTIDE SEQUENCE</scope>
    <source>
        <strain evidence="10">Tuck. ex Michener</strain>
    </source>
</reference>
<keyword evidence="11" id="KW-1185">Reference proteome</keyword>
<dbReference type="OrthoDB" id="10256606at2759"/>
<evidence type="ECO:0000313" key="11">
    <source>
        <dbReference type="Proteomes" id="UP000800092"/>
    </source>
</evidence>
<dbReference type="InterPro" id="IPR013238">
    <property type="entry name" value="RNA_pol_III_Rbc25"/>
</dbReference>
<protein>
    <recommendedName>
        <fullName evidence="6">DNA-directed RNA polymerase subunit</fullName>
    </recommendedName>
</protein>
<sequence>MFTVAVIEDLIEIKPEDFDLLSIQALEDGIHAKYADRVIQGVGLCICLWDLLEASEGRIGNGTGIAHVNTRFRMVVFRPFKGEVIQGQIRRNVKGVGLQLSLDFFDDIWVPCPIGLPKPSSFDESEGVWMWNSQNGDAAYDESEQVRFRVEREVWNNQTLSGPPPRSSSTQREERRAPYIIIASMTEDGLGPIRWWDEEAEGEEGEEEVEGVEAADGIEVEGQSNGF</sequence>
<gene>
    <name evidence="10" type="ORF">EV356DRAFT_496995</name>
</gene>
<evidence type="ECO:0000256" key="1">
    <source>
        <dbReference type="ARBA" id="ARBA00004123"/>
    </source>
</evidence>
<dbReference type="PANTHER" id="PTHR12709:SF1">
    <property type="entry name" value="DNA-DIRECTED RNA POLYMERASE III SUBUNIT RPC8"/>
    <property type="match status" value="1"/>
</dbReference>
<organism evidence="10 11">
    <name type="scientific">Viridothelium virens</name>
    <name type="common">Speckled blister lichen</name>
    <name type="synonym">Trypethelium virens</name>
    <dbReference type="NCBI Taxonomy" id="1048519"/>
    <lineage>
        <taxon>Eukaryota</taxon>
        <taxon>Fungi</taxon>
        <taxon>Dikarya</taxon>
        <taxon>Ascomycota</taxon>
        <taxon>Pezizomycotina</taxon>
        <taxon>Dothideomycetes</taxon>
        <taxon>Dothideomycetes incertae sedis</taxon>
        <taxon>Trypetheliales</taxon>
        <taxon>Trypetheliaceae</taxon>
        <taxon>Viridothelium</taxon>
    </lineage>
</organism>
<dbReference type="InterPro" id="IPR012340">
    <property type="entry name" value="NA-bd_OB-fold"/>
</dbReference>
<evidence type="ECO:0000313" key="10">
    <source>
        <dbReference type="EMBL" id="KAF2228930.1"/>
    </source>
</evidence>
<proteinExistence type="inferred from homology"/>
<dbReference type="Proteomes" id="UP000800092">
    <property type="component" value="Unassembled WGS sequence"/>
</dbReference>
<evidence type="ECO:0000259" key="8">
    <source>
        <dbReference type="Pfam" id="PF03876"/>
    </source>
</evidence>
<comment type="subcellular location">
    <subcellularLocation>
        <location evidence="1 6">Nucleus</location>
    </subcellularLocation>
</comment>
<dbReference type="Pfam" id="PF03876">
    <property type="entry name" value="SHS2_Rpb7-N"/>
    <property type="match status" value="1"/>
</dbReference>
<dbReference type="InterPro" id="IPR036898">
    <property type="entry name" value="RNA_pol_Rpb7-like_N_sf"/>
</dbReference>
<dbReference type="InterPro" id="IPR045113">
    <property type="entry name" value="Rpb7-like"/>
</dbReference>
<feature type="domain" description="RNA polymerase Rpb7-like N-terminal" evidence="8">
    <location>
        <begin position="8"/>
        <end position="64"/>
    </location>
</feature>
<accession>A0A6A6GTV2</accession>
<dbReference type="AlphaFoldDB" id="A0A6A6GTV2"/>